<evidence type="ECO:0000313" key="2">
    <source>
        <dbReference type="Proteomes" id="UP000192223"/>
    </source>
</evidence>
<dbReference type="KEGG" id="apln:112904752"/>
<reference evidence="3" key="1">
    <citation type="submission" date="2025-08" db="UniProtKB">
        <authorList>
            <consortium name="RefSeq"/>
        </authorList>
    </citation>
    <scope>IDENTIFICATION</scope>
    <source>
        <tissue evidence="3">Entire body</tissue>
    </source>
</reference>
<sequence length="199" mass="23003">MSLTWIQVNAKLLEGIKLINSLKTEDVCNLLDEIVTLKDNGTFSSEKLAPYEKLFVLNKEKTNLVIKTAQYLMQRMSQVMLKPTSLLEQLMEPLQLTRDKAKEFLRIWVKQTGSQFQNLEGKNELEDIIWELNLQTSSNIHSMSMIPTAKIQFNLRDITQNSSETDIVTVNEGNLIQFCNTLEIIQNKIDSIKDFYNKK</sequence>
<dbReference type="InterPro" id="IPR017920">
    <property type="entry name" value="COMM"/>
</dbReference>
<dbReference type="Proteomes" id="UP000192223">
    <property type="component" value="Unplaced"/>
</dbReference>
<keyword evidence="2" id="KW-1185">Reference proteome</keyword>
<dbReference type="PROSITE" id="PS51269">
    <property type="entry name" value="COMM"/>
    <property type="match status" value="1"/>
</dbReference>
<dbReference type="PANTHER" id="PTHR12333">
    <property type="entry name" value="COMM DOMAIN CONTAINING PROTEIN 10"/>
    <property type="match status" value="1"/>
</dbReference>
<evidence type="ECO:0000259" key="1">
    <source>
        <dbReference type="PROSITE" id="PS51269"/>
    </source>
</evidence>
<evidence type="ECO:0000313" key="3">
    <source>
        <dbReference type="RefSeq" id="XP_025831413.1"/>
    </source>
</evidence>
<dbReference type="InParanoid" id="A0A7F5R610"/>
<feature type="domain" description="COMM" evidence="1">
    <location>
        <begin position="124"/>
        <end position="193"/>
    </location>
</feature>
<dbReference type="Pfam" id="PF07258">
    <property type="entry name" value="COMM_domain"/>
    <property type="match status" value="1"/>
</dbReference>
<proteinExistence type="predicted"/>
<dbReference type="FunCoup" id="A0A7F5R610">
    <property type="interactions" value="515"/>
</dbReference>
<protein>
    <submittedName>
        <fullName evidence="3">Uncharacterized protein LOC112904752</fullName>
    </submittedName>
</protein>
<name>A0A7F5R610_AGRPL</name>
<accession>A0A7F5R610</accession>
<gene>
    <name evidence="3" type="primary">LOC112904752</name>
</gene>
<dbReference type="OrthoDB" id="77522at2759"/>
<dbReference type="InterPro" id="IPR037361">
    <property type="entry name" value="COMMD10"/>
</dbReference>
<dbReference type="PANTHER" id="PTHR12333:SF0">
    <property type="entry name" value="COMM DOMAIN-CONTAINING PROTEIN 10"/>
    <property type="match status" value="1"/>
</dbReference>
<organism evidence="2 3">
    <name type="scientific">Agrilus planipennis</name>
    <name type="common">Emerald ash borer</name>
    <name type="synonym">Agrilus marcopoli</name>
    <dbReference type="NCBI Taxonomy" id="224129"/>
    <lineage>
        <taxon>Eukaryota</taxon>
        <taxon>Metazoa</taxon>
        <taxon>Ecdysozoa</taxon>
        <taxon>Arthropoda</taxon>
        <taxon>Hexapoda</taxon>
        <taxon>Insecta</taxon>
        <taxon>Pterygota</taxon>
        <taxon>Neoptera</taxon>
        <taxon>Endopterygota</taxon>
        <taxon>Coleoptera</taxon>
        <taxon>Polyphaga</taxon>
        <taxon>Elateriformia</taxon>
        <taxon>Buprestoidea</taxon>
        <taxon>Buprestidae</taxon>
        <taxon>Agrilinae</taxon>
        <taxon>Agrilus</taxon>
    </lineage>
</organism>
<dbReference type="RefSeq" id="XP_025831413.1">
    <property type="nucleotide sequence ID" value="XM_025975628.1"/>
</dbReference>
<dbReference type="Pfam" id="PF21672">
    <property type="entry name" value="COMM_HN"/>
    <property type="match status" value="1"/>
</dbReference>
<dbReference type="AlphaFoldDB" id="A0A7F5R610"/>
<dbReference type="GeneID" id="112904752"/>